<dbReference type="SMART" id="SM00020">
    <property type="entry name" value="Tryp_SPc"/>
    <property type="match status" value="1"/>
</dbReference>
<dbReference type="PROSITE" id="PS00134">
    <property type="entry name" value="TRYPSIN_HIS"/>
    <property type="match status" value="1"/>
</dbReference>
<comment type="caution">
    <text evidence="3">Lacks conserved residue(s) required for the propagation of feature annotation.</text>
</comment>
<evidence type="ECO:0000256" key="1">
    <source>
        <dbReference type="ARBA" id="ARBA00023157"/>
    </source>
</evidence>
<dbReference type="SUPFAM" id="SSF57535">
    <property type="entry name" value="Complement control module/SCR domain"/>
    <property type="match status" value="1"/>
</dbReference>
<name>A0A8R2D542_ACYPI</name>
<dbReference type="InterPro" id="IPR001254">
    <property type="entry name" value="Trypsin_dom"/>
</dbReference>
<dbReference type="Pfam" id="PF00084">
    <property type="entry name" value="Sushi"/>
    <property type="match status" value="1"/>
</dbReference>
<dbReference type="InterPro" id="IPR035976">
    <property type="entry name" value="Sushi/SCR/CCP_sf"/>
</dbReference>
<keyword evidence="1" id="KW-1015">Disulfide bond</keyword>
<sequence length="508" mass="55913">MSLMKCGSVNIKNQVILEKDIAIVGTGTWNVGIYRLNEENSNYDLICGGSIISPNLVVSAAHCFWQKGMLSKRISINDDSYKVSFGEYSKYGRNITDVDIATEMIFNDPIQIMNVSMIHLNEGYNGPTGFHAEDIAVIVLQDRVSFSNGVSPACVDWNGEYNIVNGDQGKIVGWGCSEKGISSPVLLEASLPYIDHDSCRNMYTNGFESFVTADKFCAGSASVSGQGVGRSRVGLDKFGPSHFTIPLTKRRPSMSTAPPDLNGPKLSQQFYSVTRRGSPALGRSGGGVGITFLHDNSYYLTGLVSVNDPNNSITIFTDIKYHIHWIRGFFDVHIGQGKVNVCVLPTVKGVVYSYEGSNDILSHGTLINHHRTVIENCEVGYHKAYPYGLRVCLEKGKWLSTNDKLCFEMCPPLESDSLDIKCSYNGEYANCSNLLIPNTTATISCKPTYTAPNGQDADELLCQSNGTWNKKLYSCNPYCGRVYINNQILINNGYKANIGTAPWKCWNI</sequence>
<reference evidence="7" key="1">
    <citation type="submission" date="2010-06" db="EMBL/GenBank/DDBJ databases">
        <authorList>
            <person name="Jiang H."/>
            <person name="Abraham K."/>
            <person name="Ali S."/>
            <person name="Alsbrooks S.L."/>
            <person name="Anim B.N."/>
            <person name="Anosike U.S."/>
            <person name="Attaway T."/>
            <person name="Bandaranaike D.P."/>
            <person name="Battles P.K."/>
            <person name="Bell S.N."/>
            <person name="Bell A.V."/>
            <person name="Beltran B."/>
            <person name="Bickham C."/>
            <person name="Bustamante Y."/>
            <person name="Caleb T."/>
            <person name="Canada A."/>
            <person name="Cardenas V."/>
            <person name="Carter K."/>
            <person name="Chacko J."/>
            <person name="Chandrabose M.N."/>
            <person name="Chavez D."/>
            <person name="Chavez A."/>
            <person name="Chen L."/>
            <person name="Chu H.-S."/>
            <person name="Claassen K.J."/>
            <person name="Cockrell R."/>
            <person name="Collins M."/>
            <person name="Cooper J.A."/>
            <person name="Cree A."/>
            <person name="Curry S.M."/>
            <person name="Da Y."/>
            <person name="Dao M.D."/>
            <person name="Das B."/>
            <person name="Davila M.-L."/>
            <person name="Davy-Carroll L."/>
            <person name="Denson S."/>
            <person name="Dinh H."/>
            <person name="Ebong V.E."/>
            <person name="Edwards J.R."/>
            <person name="Egan A."/>
            <person name="El-Daye J."/>
            <person name="Escobedo L."/>
            <person name="Fernandez S."/>
            <person name="Fernando P.R."/>
            <person name="Flagg N."/>
            <person name="Forbes L.D."/>
            <person name="Fowler R.G."/>
            <person name="Fu Q."/>
            <person name="Gabisi R.A."/>
            <person name="Ganer J."/>
            <person name="Garbino Pronczuk A."/>
            <person name="Garcia R.M."/>
            <person name="Garner T."/>
            <person name="Garrett T.E."/>
            <person name="Gonzalez D.A."/>
            <person name="Hamid H."/>
            <person name="Hawkins E.S."/>
            <person name="Hirani K."/>
            <person name="Hogues M.E."/>
            <person name="Hollins B."/>
            <person name="Hsiao C.-H."/>
            <person name="Jabil R."/>
            <person name="James M.L."/>
            <person name="Jhangiani S.N."/>
            <person name="Johnson B."/>
            <person name="Johnson Q."/>
            <person name="Joshi V."/>
            <person name="Kalu J.B."/>
            <person name="Kam C."/>
            <person name="Kashfia A."/>
            <person name="Keebler J."/>
            <person name="Kisamo H."/>
            <person name="Kovar C.L."/>
            <person name="Lago L.A."/>
            <person name="Lai C.-Y."/>
            <person name="Laidlaw J."/>
            <person name="Lara F."/>
            <person name="Le T.-K."/>
            <person name="Lee S.L."/>
            <person name="Legall F.H."/>
            <person name="Lemon S.J."/>
            <person name="Lewis L.R."/>
            <person name="Li B."/>
            <person name="Liu Y."/>
            <person name="Liu Y.-S."/>
            <person name="Lopez J."/>
            <person name="Lozado R.J."/>
            <person name="Lu J."/>
            <person name="Madu R.C."/>
            <person name="Maheshwari M."/>
            <person name="Maheshwari R."/>
            <person name="Malloy K."/>
            <person name="Martinez E."/>
            <person name="Mathew T."/>
            <person name="Mercado I.C."/>
            <person name="Mercado C."/>
            <person name="Meyer B."/>
            <person name="Montgomery K."/>
            <person name="Morgan M.B."/>
            <person name="Munidasa M."/>
            <person name="Nazareth L.V."/>
            <person name="Nelson J."/>
            <person name="Ng B.M."/>
            <person name="Nguyen N.B."/>
            <person name="Nguyen P.Q."/>
            <person name="Nguyen T."/>
            <person name="Obregon M."/>
            <person name="Okwuonu G.O."/>
            <person name="Onwere C.G."/>
            <person name="Orozco G."/>
            <person name="Parra A."/>
            <person name="Patel S."/>
            <person name="Patil S."/>
            <person name="Perez A."/>
            <person name="Perez Y."/>
            <person name="Pham C."/>
            <person name="Primus E.L."/>
            <person name="Pu L.-L."/>
            <person name="Puazo M."/>
            <person name="Qin X."/>
            <person name="Quiroz J.B."/>
            <person name="Reese J."/>
            <person name="Richards S."/>
            <person name="Rives C.M."/>
            <person name="Robberts R."/>
            <person name="Ruiz S.J."/>
            <person name="Ruiz M.J."/>
            <person name="Santibanez J."/>
            <person name="Schneider B.W."/>
            <person name="Sisson I."/>
            <person name="Smith M."/>
            <person name="Sodergren E."/>
            <person name="Song X.-Z."/>
            <person name="Song B.B."/>
            <person name="Summersgill H."/>
            <person name="Thelus R."/>
            <person name="Thornton R.D."/>
            <person name="Trejos Z.Y."/>
            <person name="Usmani K."/>
            <person name="Vattathil S."/>
            <person name="Villasana D."/>
            <person name="Walker D.L."/>
            <person name="Wang S."/>
            <person name="Wang K."/>
            <person name="White C.S."/>
            <person name="Williams A.C."/>
            <person name="Williamson J."/>
            <person name="Wilson K."/>
            <person name="Woghiren I.O."/>
            <person name="Woodworth J.R."/>
            <person name="Worley K.C."/>
            <person name="Wright R.A."/>
            <person name="Wu W."/>
            <person name="Young L."/>
            <person name="Zhang L."/>
            <person name="Zhang J."/>
            <person name="Zhu Y."/>
            <person name="Muzny D.M."/>
            <person name="Weinstock G."/>
            <person name="Gibbs R.A."/>
        </authorList>
    </citation>
    <scope>NUCLEOTIDE SEQUENCE [LARGE SCALE GENOMIC DNA]</scope>
    <source>
        <strain evidence="7">LSR1</strain>
    </source>
</reference>
<proteinExistence type="inferred from homology"/>
<dbReference type="SUPFAM" id="SSF50494">
    <property type="entry name" value="Trypsin-like serine proteases"/>
    <property type="match status" value="1"/>
</dbReference>
<dbReference type="Proteomes" id="UP000007819">
    <property type="component" value="Chromosome A1"/>
</dbReference>
<dbReference type="GeneID" id="100159149"/>
<dbReference type="PROSITE" id="PS50923">
    <property type="entry name" value="SUSHI"/>
    <property type="match status" value="1"/>
</dbReference>
<evidence type="ECO:0000259" key="4">
    <source>
        <dbReference type="PROSITE" id="PS50240"/>
    </source>
</evidence>
<feature type="domain" description="Peptidase S1" evidence="4">
    <location>
        <begin position="16"/>
        <end position="331"/>
    </location>
</feature>
<dbReference type="InterPro" id="IPR000436">
    <property type="entry name" value="Sushi_SCR_CCP_dom"/>
</dbReference>
<dbReference type="AlphaFoldDB" id="A0A8R2D542"/>
<protein>
    <submittedName>
        <fullName evidence="6">Uncharacterized protein</fullName>
    </submittedName>
</protein>
<keyword evidence="7" id="KW-1185">Reference proteome</keyword>
<reference evidence="6" key="2">
    <citation type="submission" date="2022-06" db="UniProtKB">
        <authorList>
            <consortium name="EnsemblMetazoa"/>
        </authorList>
    </citation>
    <scope>IDENTIFICATION</scope>
</reference>
<evidence type="ECO:0000259" key="5">
    <source>
        <dbReference type="PROSITE" id="PS50923"/>
    </source>
</evidence>
<accession>A0A8R2D542</accession>
<dbReference type="PROSITE" id="PS50240">
    <property type="entry name" value="TRYPSIN_DOM"/>
    <property type="match status" value="1"/>
</dbReference>
<evidence type="ECO:0000256" key="2">
    <source>
        <dbReference type="ARBA" id="ARBA00024195"/>
    </source>
</evidence>
<dbReference type="Gene3D" id="2.10.70.10">
    <property type="entry name" value="Complement Module, domain 1"/>
    <property type="match status" value="1"/>
</dbReference>
<evidence type="ECO:0000313" key="7">
    <source>
        <dbReference type="Proteomes" id="UP000007819"/>
    </source>
</evidence>
<comment type="similarity">
    <text evidence="2">Belongs to the peptidase S1 family. CLIP subfamily.</text>
</comment>
<dbReference type="GO" id="GO:0004252">
    <property type="term" value="F:serine-type endopeptidase activity"/>
    <property type="evidence" value="ECO:0007669"/>
    <property type="project" value="InterPro"/>
</dbReference>
<evidence type="ECO:0000256" key="3">
    <source>
        <dbReference type="PROSITE-ProRule" id="PRU00302"/>
    </source>
</evidence>
<dbReference type="OrthoDB" id="2019384at2759"/>
<dbReference type="PANTHER" id="PTHR24256">
    <property type="entry name" value="TRYPTASE-RELATED"/>
    <property type="match status" value="1"/>
</dbReference>
<organism evidence="6 7">
    <name type="scientific">Acyrthosiphon pisum</name>
    <name type="common">Pea aphid</name>
    <dbReference type="NCBI Taxonomy" id="7029"/>
    <lineage>
        <taxon>Eukaryota</taxon>
        <taxon>Metazoa</taxon>
        <taxon>Ecdysozoa</taxon>
        <taxon>Arthropoda</taxon>
        <taxon>Hexapoda</taxon>
        <taxon>Insecta</taxon>
        <taxon>Pterygota</taxon>
        <taxon>Neoptera</taxon>
        <taxon>Paraneoptera</taxon>
        <taxon>Hemiptera</taxon>
        <taxon>Sternorrhyncha</taxon>
        <taxon>Aphidomorpha</taxon>
        <taxon>Aphidoidea</taxon>
        <taxon>Aphididae</taxon>
        <taxon>Macrosiphini</taxon>
        <taxon>Acyrthosiphon</taxon>
    </lineage>
</organism>
<dbReference type="InterPro" id="IPR009003">
    <property type="entry name" value="Peptidase_S1_PA"/>
</dbReference>
<feature type="domain" description="Sushi" evidence="5">
    <location>
        <begin position="420"/>
        <end position="477"/>
    </location>
</feature>
<dbReference type="InterPro" id="IPR018114">
    <property type="entry name" value="TRYPSIN_HIS"/>
</dbReference>
<dbReference type="EnsemblMetazoa" id="XM_016806376.2">
    <property type="protein sequence ID" value="XP_016661865.2"/>
    <property type="gene ID" value="LOC100159149"/>
</dbReference>
<keyword evidence="3" id="KW-0768">Sushi</keyword>
<dbReference type="InterPro" id="IPR043504">
    <property type="entry name" value="Peptidase_S1_PA_chymotrypsin"/>
</dbReference>
<dbReference type="KEGG" id="api:100159149"/>
<dbReference type="Gene3D" id="2.40.10.10">
    <property type="entry name" value="Trypsin-like serine proteases"/>
    <property type="match status" value="1"/>
</dbReference>
<dbReference type="GO" id="GO:0006508">
    <property type="term" value="P:proteolysis"/>
    <property type="evidence" value="ECO:0007669"/>
    <property type="project" value="InterPro"/>
</dbReference>
<dbReference type="Pfam" id="PF00089">
    <property type="entry name" value="Trypsin"/>
    <property type="match status" value="1"/>
</dbReference>
<evidence type="ECO:0000313" key="6">
    <source>
        <dbReference type="EnsemblMetazoa" id="XP_016661865.2"/>
    </source>
</evidence>
<dbReference type="InterPro" id="IPR051487">
    <property type="entry name" value="Ser/Thr_Proteases_Immune/Dev"/>
</dbReference>
<dbReference type="RefSeq" id="XP_016661865.2">
    <property type="nucleotide sequence ID" value="XM_016806376.2"/>
</dbReference>